<dbReference type="InterPro" id="IPR014027">
    <property type="entry name" value="UDP-Glc/GDP-Man_DH_C"/>
</dbReference>
<keyword evidence="7" id="KW-1185">Reference proteome</keyword>
<dbReference type="InterPro" id="IPR028359">
    <property type="entry name" value="UDP_ManNAc/GlcNAc_DH"/>
</dbReference>
<keyword evidence="1" id="KW-0560">Oxidoreductase</keyword>
<comment type="similarity">
    <text evidence="3">Belongs to the UDP-glucose/GDP-mannose dehydrogenase family.</text>
</comment>
<dbReference type="PIRSF" id="PIRSF500136">
    <property type="entry name" value="UDP_ManNAc_DH"/>
    <property type="match status" value="1"/>
</dbReference>
<dbReference type="GO" id="GO:0016628">
    <property type="term" value="F:oxidoreductase activity, acting on the CH-CH group of donors, NAD or NADP as acceptor"/>
    <property type="evidence" value="ECO:0007669"/>
    <property type="project" value="InterPro"/>
</dbReference>
<evidence type="ECO:0000256" key="3">
    <source>
        <dbReference type="PIRNR" id="PIRNR000124"/>
    </source>
</evidence>
<dbReference type="InterPro" id="IPR017476">
    <property type="entry name" value="UDP-Glc/GDP-Man"/>
</dbReference>
<dbReference type="EMBL" id="SLWL01000013">
    <property type="protein sequence ID" value="TCO11245.1"/>
    <property type="molecule type" value="Genomic_DNA"/>
</dbReference>
<dbReference type="SUPFAM" id="SSF48179">
    <property type="entry name" value="6-phosphogluconate dehydrogenase C-terminal domain-like"/>
    <property type="match status" value="1"/>
</dbReference>
<organism evidence="6 7">
    <name type="scientific">Camelimonas lactis</name>
    <dbReference type="NCBI Taxonomy" id="659006"/>
    <lineage>
        <taxon>Bacteria</taxon>
        <taxon>Pseudomonadati</taxon>
        <taxon>Pseudomonadota</taxon>
        <taxon>Alphaproteobacteria</taxon>
        <taxon>Hyphomicrobiales</taxon>
        <taxon>Chelatococcaceae</taxon>
        <taxon>Camelimonas</taxon>
    </lineage>
</organism>
<keyword evidence="4" id="KW-1133">Transmembrane helix</keyword>
<evidence type="ECO:0000256" key="1">
    <source>
        <dbReference type="ARBA" id="ARBA00023002"/>
    </source>
</evidence>
<dbReference type="InterPro" id="IPR001732">
    <property type="entry name" value="UDP-Glc/GDP-Man_DH_N"/>
</dbReference>
<dbReference type="Pfam" id="PF03721">
    <property type="entry name" value="UDPG_MGDP_dh_N"/>
    <property type="match status" value="1"/>
</dbReference>
<dbReference type="GO" id="GO:0051287">
    <property type="term" value="F:NAD binding"/>
    <property type="evidence" value="ECO:0007669"/>
    <property type="project" value="InterPro"/>
</dbReference>
<dbReference type="InterPro" id="IPR008927">
    <property type="entry name" value="6-PGluconate_DH-like_C_sf"/>
</dbReference>
<feature type="domain" description="UDP-glucose/GDP-mannose dehydrogenase C-terminal" evidence="5">
    <location>
        <begin position="352"/>
        <end position="452"/>
    </location>
</feature>
<dbReference type="NCBIfam" id="TIGR03026">
    <property type="entry name" value="NDP-sugDHase"/>
    <property type="match status" value="1"/>
</dbReference>
<dbReference type="PANTHER" id="PTHR43491">
    <property type="entry name" value="UDP-N-ACETYL-D-MANNOSAMINE DEHYDROGENASE"/>
    <property type="match status" value="1"/>
</dbReference>
<dbReference type="GO" id="GO:0000271">
    <property type="term" value="P:polysaccharide biosynthetic process"/>
    <property type="evidence" value="ECO:0007669"/>
    <property type="project" value="InterPro"/>
</dbReference>
<keyword evidence="4" id="KW-0812">Transmembrane</keyword>
<dbReference type="GO" id="GO:0016616">
    <property type="term" value="F:oxidoreductase activity, acting on the CH-OH group of donors, NAD or NADP as acceptor"/>
    <property type="evidence" value="ECO:0007669"/>
    <property type="project" value="InterPro"/>
</dbReference>
<comment type="caution">
    <text evidence="6">The sequence shown here is derived from an EMBL/GenBank/DDBJ whole genome shotgun (WGS) entry which is preliminary data.</text>
</comment>
<dbReference type="Gene3D" id="3.40.50.720">
    <property type="entry name" value="NAD(P)-binding Rossmann-like Domain"/>
    <property type="match status" value="2"/>
</dbReference>
<sequence length="463" mass="49737">MRHTSGETSSLPAGQQAETVTALAARLGARLDSREAVVAIIGMGYVGLPLAIAAANAGFQVTGFDIDPAKVTGLNAGRSHLSSVPQDRVAAMVASGRFTATGEPARLANADAILICVPTPLSRYREPDLSFIVATGRQIAAVLRRGQLVVLESTTWPGTTNEVLKPELEASGLEAGEDFFLGYSPEREDPGNASFGTSAIPRVTGADDALTRDLLQRLYGAIVARVVPVRDARTAEAVKLTENIFRSVNIALVNELKLIYERMGIDIWEVIEAAKSKPFGYMPFYPGPGLGGHCVPIDPFYLTWKAREFGVPTRFIELAGEINTAAPHRVIERLTDALSARLRRSVHGARILLLGVAYKKNVDDTRESPAFVLLEELERRGAEVAFHDPFVPVIPMTREHAPLAGRTSIAWSAEALAGFDAALVATDHDGVDYETLTASVPLVIDTRNATAGVIANRDRIVRA</sequence>
<dbReference type="SUPFAM" id="SSF52413">
    <property type="entry name" value="UDP-glucose/GDP-mannose dehydrogenase C-terminal domain"/>
    <property type="match status" value="1"/>
</dbReference>
<dbReference type="Proteomes" id="UP000294881">
    <property type="component" value="Unassembled WGS sequence"/>
</dbReference>
<dbReference type="InterPro" id="IPR036220">
    <property type="entry name" value="UDP-Glc/GDP-Man_DH_C_sf"/>
</dbReference>
<dbReference type="SUPFAM" id="SSF51735">
    <property type="entry name" value="NAD(P)-binding Rossmann-fold domains"/>
    <property type="match status" value="1"/>
</dbReference>
<evidence type="ECO:0000256" key="4">
    <source>
        <dbReference type="SAM" id="Phobius"/>
    </source>
</evidence>
<dbReference type="Pfam" id="PF03720">
    <property type="entry name" value="UDPG_MGDP_dh_C"/>
    <property type="match status" value="1"/>
</dbReference>
<feature type="transmembrane region" description="Helical" evidence="4">
    <location>
        <begin position="36"/>
        <end position="59"/>
    </location>
</feature>
<dbReference type="Pfam" id="PF00984">
    <property type="entry name" value="UDPG_MGDP_dh"/>
    <property type="match status" value="1"/>
</dbReference>
<evidence type="ECO:0000259" key="5">
    <source>
        <dbReference type="SMART" id="SM00984"/>
    </source>
</evidence>
<gene>
    <name evidence="6" type="ORF">EV666_11381</name>
</gene>
<proteinExistence type="inferred from homology"/>
<evidence type="ECO:0000256" key="2">
    <source>
        <dbReference type="ARBA" id="ARBA00023027"/>
    </source>
</evidence>
<evidence type="ECO:0000313" key="6">
    <source>
        <dbReference type="EMBL" id="TCO11245.1"/>
    </source>
</evidence>
<keyword evidence="4" id="KW-0472">Membrane</keyword>
<protein>
    <submittedName>
        <fullName evidence="6">UDP-N-acetyl-D-glucosamine dehydrogenase</fullName>
    </submittedName>
</protein>
<dbReference type="InterPro" id="IPR036291">
    <property type="entry name" value="NAD(P)-bd_dom_sf"/>
</dbReference>
<dbReference type="InterPro" id="IPR014026">
    <property type="entry name" value="UDP-Glc/GDP-Man_DH_dimer"/>
</dbReference>
<dbReference type="PANTHER" id="PTHR43491:SF1">
    <property type="entry name" value="UDP-N-ACETYL-D-MANNOSAMINE DEHYDROGENASE"/>
    <property type="match status" value="1"/>
</dbReference>
<reference evidence="6 7" key="1">
    <citation type="submission" date="2019-03" db="EMBL/GenBank/DDBJ databases">
        <title>Genomic Encyclopedia of Type Strains, Phase IV (KMG-IV): sequencing the most valuable type-strain genomes for metagenomic binning, comparative biology and taxonomic classification.</title>
        <authorList>
            <person name="Goeker M."/>
        </authorList>
    </citation>
    <scope>NUCLEOTIDE SEQUENCE [LARGE SCALE GENOMIC DNA]</scope>
    <source>
        <strain evidence="6 7">DSM 22958</strain>
    </source>
</reference>
<evidence type="ECO:0000313" key="7">
    <source>
        <dbReference type="Proteomes" id="UP000294881"/>
    </source>
</evidence>
<name>A0A4R2GSH7_9HYPH</name>
<dbReference type="SMART" id="SM00984">
    <property type="entry name" value="UDPG_MGDP_dh_C"/>
    <property type="match status" value="1"/>
</dbReference>
<accession>A0A4R2GSH7</accession>
<dbReference type="AlphaFoldDB" id="A0A4R2GSH7"/>
<keyword evidence="2" id="KW-0520">NAD</keyword>
<dbReference type="PIRSF" id="PIRSF000124">
    <property type="entry name" value="UDPglc_GDPman_dh"/>
    <property type="match status" value="1"/>
</dbReference>